<reference evidence="9" key="3">
    <citation type="submission" date="2025-09" db="UniProtKB">
        <authorList>
            <consortium name="Ensembl"/>
        </authorList>
    </citation>
    <scope>IDENTIFICATION</scope>
</reference>
<dbReference type="Ensembl" id="ENSPNAT00000076152.1">
    <property type="protein sequence ID" value="ENSPNAP00000070567.1"/>
    <property type="gene ID" value="ENSPNAG00000037511.1"/>
</dbReference>
<name>A0AAR2L7E1_PYGNA</name>
<reference evidence="9" key="2">
    <citation type="submission" date="2025-08" db="UniProtKB">
        <authorList>
            <consortium name="Ensembl"/>
        </authorList>
    </citation>
    <scope>IDENTIFICATION</scope>
</reference>
<dbReference type="GO" id="GO:0004523">
    <property type="term" value="F:RNA-DNA hybrid ribonuclease activity"/>
    <property type="evidence" value="ECO:0007669"/>
    <property type="project" value="UniProtKB-EC"/>
</dbReference>
<sequence>MQMERELDLAKAINMARQAENIKRQQIDIRGNPHANKATVDAVHSDKGKRPAWKNKKQPAKQTKDKHDTQGAGQPCQRCGKTPFHTKFSCPAKNADCHNCGKRGHYGKVCKSAKRVSAVSEDTDKNIFLGIVDAGKQAWTVDLKIRDTNVKFKIDTGADVTVIPEQAYRQIYGGVSSSLAPGNKVLFGLGHVPLPVVGVTREVLHSGDKHTTEDLYIVKHLNTALLSRPASVNLRLVARIDSIDLDSVKQTYPKLCDGLGLVQQLYTIKLKPGVKPVSLKAPRRVPLPLMGKVKQELQRMEKLGVISRIEEPTEWCSGMVVAPKKDKDEVRICVDLTPLNEAVCREKFILPSVDQTLGMLSGAKFFSKIDANMGFWQIPLTKDCAHYTKFITPFGRYFFNRLPFGISSAPEHFQNQMVKVTEGREGVVCHMDDVLIWGSTQAEHDARVHAVLQRAQEADITLNMAKCEFSKTTVKFLGHVISPEGVTPDPEKTRTVREMDPPQNISELRSFLGMVNQLGKFVPNLAEKDKALRDLLSKKNQWYWGPEQSKAFTSLKKELSSTPVLQLYDPNKNLKISADASSYGLGGVLLQEQQGAWAPVAYASRALTNTEQRYSQVEKEALALTWACERFRDFIIGLHFKLETDHKPLVSLLGGQALDTLPPRIQRFRMRLMRYKYTITHVPGKSLTTADTLSRAPLKPGGATDGDGLMEETNIYVD</sequence>
<dbReference type="InterPro" id="IPR021109">
    <property type="entry name" value="Peptidase_aspartic_dom_sf"/>
</dbReference>
<evidence type="ECO:0000313" key="9">
    <source>
        <dbReference type="Ensembl" id="ENSPNAP00000070567.1"/>
    </source>
</evidence>
<feature type="domain" description="CCHC-type" evidence="6">
    <location>
        <begin position="97"/>
        <end position="112"/>
    </location>
</feature>
<keyword evidence="4" id="KW-0479">Metal-binding</keyword>
<dbReference type="InterPro" id="IPR001995">
    <property type="entry name" value="Peptidase_A2_cat"/>
</dbReference>
<dbReference type="EC" id="3.1.26.4" evidence="2"/>
<gene>
    <name evidence="9" type="primary">REXO4</name>
</gene>
<keyword evidence="3" id="KW-0378">Hydrolase</keyword>
<dbReference type="InterPro" id="IPR001878">
    <property type="entry name" value="Znf_CCHC"/>
</dbReference>
<evidence type="ECO:0000256" key="2">
    <source>
        <dbReference type="ARBA" id="ARBA00012180"/>
    </source>
</evidence>
<dbReference type="SUPFAM" id="SSF56672">
    <property type="entry name" value="DNA/RNA polymerases"/>
    <property type="match status" value="1"/>
</dbReference>
<dbReference type="InterPro" id="IPR043128">
    <property type="entry name" value="Rev_trsase/Diguanyl_cyclase"/>
</dbReference>
<dbReference type="InterPro" id="IPR050951">
    <property type="entry name" value="Retrovirus_Pol_polyprotein"/>
</dbReference>
<dbReference type="GeneTree" id="ENSGT01140000282569"/>
<dbReference type="Gene3D" id="4.10.60.10">
    <property type="entry name" value="Zinc finger, CCHC-type"/>
    <property type="match status" value="1"/>
</dbReference>
<feature type="domain" description="Reverse transcriptase" evidence="8">
    <location>
        <begin position="303"/>
        <end position="481"/>
    </location>
</feature>
<dbReference type="CDD" id="cd01647">
    <property type="entry name" value="RT_LTR"/>
    <property type="match status" value="1"/>
</dbReference>
<dbReference type="PROSITE" id="PS50158">
    <property type="entry name" value="ZF_CCHC"/>
    <property type="match status" value="1"/>
</dbReference>
<dbReference type="PROSITE" id="PS50878">
    <property type="entry name" value="RT_POL"/>
    <property type="match status" value="1"/>
</dbReference>
<organism evidence="9 10">
    <name type="scientific">Pygocentrus nattereri</name>
    <name type="common">Red-bellied piranha</name>
    <dbReference type="NCBI Taxonomy" id="42514"/>
    <lineage>
        <taxon>Eukaryota</taxon>
        <taxon>Metazoa</taxon>
        <taxon>Chordata</taxon>
        <taxon>Craniata</taxon>
        <taxon>Vertebrata</taxon>
        <taxon>Euteleostomi</taxon>
        <taxon>Actinopterygii</taxon>
        <taxon>Neopterygii</taxon>
        <taxon>Teleostei</taxon>
        <taxon>Ostariophysi</taxon>
        <taxon>Characiformes</taxon>
        <taxon>Characoidei</taxon>
        <taxon>Pygocentrus</taxon>
    </lineage>
</organism>
<dbReference type="Gene3D" id="3.10.10.10">
    <property type="entry name" value="HIV Type 1 Reverse Transcriptase, subunit A, domain 1"/>
    <property type="match status" value="1"/>
</dbReference>
<dbReference type="Pfam" id="PF17919">
    <property type="entry name" value="RT_RNaseH_2"/>
    <property type="match status" value="1"/>
</dbReference>
<keyword evidence="10" id="KW-1185">Reference proteome</keyword>
<dbReference type="InterPro" id="IPR043502">
    <property type="entry name" value="DNA/RNA_pol_sf"/>
</dbReference>
<keyword evidence="4" id="KW-0863">Zinc-finger</keyword>
<dbReference type="AlphaFoldDB" id="A0AAR2L7E1"/>
<dbReference type="PANTHER" id="PTHR37984">
    <property type="entry name" value="PROTEIN CBG26694"/>
    <property type="match status" value="1"/>
</dbReference>
<evidence type="ECO:0000259" key="6">
    <source>
        <dbReference type="PROSITE" id="PS50158"/>
    </source>
</evidence>
<dbReference type="GO" id="GO:0004190">
    <property type="term" value="F:aspartic-type endopeptidase activity"/>
    <property type="evidence" value="ECO:0007669"/>
    <property type="project" value="InterPro"/>
</dbReference>
<dbReference type="GO" id="GO:0003676">
    <property type="term" value="F:nucleic acid binding"/>
    <property type="evidence" value="ECO:0007669"/>
    <property type="project" value="InterPro"/>
</dbReference>
<evidence type="ECO:0000256" key="3">
    <source>
        <dbReference type="ARBA" id="ARBA00022801"/>
    </source>
</evidence>
<keyword evidence="4" id="KW-0862">Zinc</keyword>
<evidence type="ECO:0000256" key="1">
    <source>
        <dbReference type="ARBA" id="ARBA00010879"/>
    </source>
</evidence>
<dbReference type="CDD" id="cd09274">
    <property type="entry name" value="RNase_HI_RT_Ty3"/>
    <property type="match status" value="1"/>
</dbReference>
<dbReference type="Proteomes" id="UP001501920">
    <property type="component" value="Chromosome 12"/>
</dbReference>
<dbReference type="GO" id="GO:0008270">
    <property type="term" value="F:zinc ion binding"/>
    <property type="evidence" value="ECO:0007669"/>
    <property type="project" value="UniProtKB-KW"/>
</dbReference>
<dbReference type="InterPro" id="IPR041577">
    <property type="entry name" value="RT_RNaseH_2"/>
</dbReference>
<reference evidence="9 10" key="1">
    <citation type="submission" date="2020-10" db="EMBL/GenBank/DDBJ databases">
        <title>Pygocentrus nattereri (red-bellied piranha) genome, fPygNat1, primary haplotype.</title>
        <authorList>
            <person name="Myers G."/>
            <person name="Meyer A."/>
            <person name="Karagic N."/>
            <person name="Pippel M."/>
            <person name="Winkler S."/>
            <person name="Tracey A."/>
            <person name="Wood J."/>
            <person name="Formenti G."/>
            <person name="Howe K."/>
            <person name="Fedrigo O."/>
            <person name="Jarvis E.D."/>
        </authorList>
    </citation>
    <scope>NUCLEOTIDE SEQUENCE [LARGE SCALE GENOMIC DNA]</scope>
</reference>
<dbReference type="GO" id="GO:0006508">
    <property type="term" value="P:proteolysis"/>
    <property type="evidence" value="ECO:0007669"/>
    <property type="project" value="InterPro"/>
</dbReference>
<dbReference type="Pfam" id="PF00078">
    <property type="entry name" value="RVT_1"/>
    <property type="match status" value="1"/>
</dbReference>
<evidence type="ECO:0000313" key="10">
    <source>
        <dbReference type="Proteomes" id="UP001501920"/>
    </source>
</evidence>
<dbReference type="SMART" id="SM00343">
    <property type="entry name" value="ZnF_C2HC"/>
    <property type="match status" value="2"/>
</dbReference>
<evidence type="ECO:0000259" key="7">
    <source>
        <dbReference type="PROSITE" id="PS50175"/>
    </source>
</evidence>
<protein>
    <recommendedName>
        <fullName evidence="2">ribonuclease H</fullName>
        <ecNumber evidence="2">3.1.26.4</ecNumber>
    </recommendedName>
</protein>
<dbReference type="InterPro" id="IPR000477">
    <property type="entry name" value="RT_dom"/>
</dbReference>
<dbReference type="FunFam" id="3.10.20.370:FF:000001">
    <property type="entry name" value="Retrovirus-related Pol polyprotein from transposon 17.6-like protein"/>
    <property type="match status" value="1"/>
</dbReference>
<feature type="compositionally biased region" description="Basic residues" evidence="5">
    <location>
        <begin position="50"/>
        <end position="59"/>
    </location>
</feature>
<dbReference type="Gene3D" id="3.30.70.270">
    <property type="match status" value="2"/>
</dbReference>
<dbReference type="PANTHER" id="PTHR37984:SF9">
    <property type="entry name" value="INTEGRASE CATALYTIC DOMAIN-CONTAINING PROTEIN"/>
    <property type="match status" value="1"/>
</dbReference>
<proteinExistence type="inferred from homology"/>
<dbReference type="SUPFAM" id="SSF50630">
    <property type="entry name" value="Acid proteases"/>
    <property type="match status" value="1"/>
</dbReference>
<feature type="domain" description="Peptidase A2" evidence="7">
    <location>
        <begin position="150"/>
        <end position="190"/>
    </location>
</feature>
<accession>A0AAR2L7E1</accession>
<comment type="similarity">
    <text evidence="1">Belongs to the beta type-B retroviral polymerase family. HERV class-II K(HML-2) pol subfamily.</text>
</comment>
<dbReference type="PROSITE" id="PS50175">
    <property type="entry name" value="ASP_PROT_RETROV"/>
    <property type="match status" value="1"/>
</dbReference>
<dbReference type="FunFam" id="3.30.70.270:FF:000026">
    <property type="entry name" value="Transposon Ty3-G Gag-Pol polyprotein"/>
    <property type="match status" value="1"/>
</dbReference>
<evidence type="ECO:0000256" key="5">
    <source>
        <dbReference type="SAM" id="MobiDB-lite"/>
    </source>
</evidence>
<evidence type="ECO:0000259" key="8">
    <source>
        <dbReference type="PROSITE" id="PS50878"/>
    </source>
</evidence>
<evidence type="ECO:0000256" key="4">
    <source>
        <dbReference type="PROSITE-ProRule" id="PRU00047"/>
    </source>
</evidence>
<feature type="region of interest" description="Disordered" evidence="5">
    <location>
        <begin position="24"/>
        <end position="76"/>
    </location>
</feature>